<keyword evidence="3" id="KW-1185">Reference proteome</keyword>
<reference evidence="3" key="1">
    <citation type="journal article" date="2017" name="Genome Biol.">
        <title>Comparative genomics reveals high biological diversity and specific adaptations in the industrially and medically important fungal genus Aspergillus.</title>
        <authorList>
            <person name="de Vries R.P."/>
            <person name="Riley R."/>
            <person name="Wiebenga A."/>
            <person name="Aguilar-Osorio G."/>
            <person name="Amillis S."/>
            <person name="Uchima C.A."/>
            <person name="Anderluh G."/>
            <person name="Asadollahi M."/>
            <person name="Askin M."/>
            <person name="Barry K."/>
            <person name="Battaglia E."/>
            <person name="Bayram O."/>
            <person name="Benocci T."/>
            <person name="Braus-Stromeyer S.A."/>
            <person name="Caldana C."/>
            <person name="Canovas D."/>
            <person name="Cerqueira G.C."/>
            <person name="Chen F."/>
            <person name="Chen W."/>
            <person name="Choi C."/>
            <person name="Clum A."/>
            <person name="Dos Santos R.A."/>
            <person name="Damasio A.R."/>
            <person name="Diallinas G."/>
            <person name="Emri T."/>
            <person name="Fekete E."/>
            <person name="Flipphi M."/>
            <person name="Freyberg S."/>
            <person name="Gallo A."/>
            <person name="Gournas C."/>
            <person name="Habgood R."/>
            <person name="Hainaut M."/>
            <person name="Harispe M.L."/>
            <person name="Henrissat B."/>
            <person name="Hilden K.S."/>
            <person name="Hope R."/>
            <person name="Hossain A."/>
            <person name="Karabika E."/>
            <person name="Karaffa L."/>
            <person name="Karanyi Z."/>
            <person name="Krasevec N."/>
            <person name="Kuo A."/>
            <person name="Kusch H."/>
            <person name="LaButti K."/>
            <person name="Lagendijk E.L."/>
            <person name="Lapidus A."/>
            <person name="Levasseur A."/>
            <person name="Lindquist E."/>
            <person name="Lipzen A."/>
            <person name="Logrieco A.F."/>
            <person name="MacCabe A."/>
            <person name="Maekelae M.R."/>
            <person name="Malavazi I."/>
            <person name="Melin P."/>
            <person name="Meyer V."/>
            <person name="Mielnichuk N."/>
            <person name="Miskei M."/>
            <person name="Molnar A.P."/>
            <person name="Mule G."/>
            <person name="Ngan C.Y."/>
            <person name="Orejas M."/>
            <person name="Orosz E."/>
            <person name="Ouedraogo J.P."/>
            <person name="Overkamp K.M."/>
            <person name="Park H.-S."/>
            <person name="Perrone G."/>
            <person name="Piumi F."/>
            <person name="Punt P.J."/>
            <person name="Ram A.F."/>
            <person name="Ramon A."/>
            <person name="Rauscher S."/>
            <person name="Record E."/>
            <person name="Riano-Pachon D.M."/>
            <person name="Robert V."/>
            <person name="Roehrig J."/>
            <person name="Ruller R."/>
            <person name="Salamov A."/>
            <person name="Salih N.S."/>
            <person name="Samson R.A."/>
            <person name="Sandor E."/>
            <person name="Sanguinetti M."/>
            <person name="Schuetze T."/>
            <person name="Sepcic K."/>
            <person name="Shelest E."/>
            <person name="Sherlock G."/>
            <person name="Sophianopoulou V."/>
            <person name="Squina F.M."/>
            <person name="Sun H."/>
            <person name="Susca A."/>
            <person name="Todd R.B."/>
            <person name="Tsang A."/>
            <person name="Unkles S.E."/>
            <person name="van de Wiele N."/>
            <person name="van Rossen-Uffink D."/>
            <person name="Oliveira J.V."/>
            <person name="Vesth T.C."/>
            <person name="Visser J."/>
            <person name="Yu J.-H."/>
            <person name="Zhou M."/>
            <person name="Andersen M.R."/>
            <person name="Archer D.B."/>
            <person name="Baker S.E."/>
            <person name="Benoit I."/>
            <person name="Brakhage A.A."/>
            <person name="Braus G.H."/>
            <person name="Fischer R."/>
            <person name="Frisvad J.C."/>
            <person name="Goldman G.H."/>
            <person name="Houbraken J."/>
            <person name="Oakley B."/>
            <person name="Pocsi I."/>
            <person name="Scazzocchio C."/>
            <person name="Seiboth B."/>
            <person name="vanKuyk P.A."/>
            <person name="Wortman J."/>
            <person name="Dyer P.S."/>
            <person name="Grigoriev I.V."/>
        </authorList>
    </citation>
    <scope>NUCLEOTIDE SEQUENCE [LARGE SCALE GENOMIC DNA]</scope>
    <source>
        <strain evidence="3">DTO 134E9</strain>
    </source>
</reference>
<evidence type="ECO:0000313" key="3">
    <source>
        <dbReference type="Proteomes" id="UP000184383"/>
    </source>
</evidence>
<feature type="region of interest" description="Disordered" evidence="1">
    <location>
        <begin position="1"/>
        <end position="25"/>
    </location>
</feature>
<feature type="non-terminal residue" evidence="2">
    <location>
        <position position="166"/>
    </location>
</feature>
<protein>
    <submittedName>
        <fullName evidence="2">Uncharacterized protein</fullName>
    </submittedName>
</protein>
<dbReference type="Proteomes" id="UP000184383">
    <property type="component" value="Unassembled WGS sequence"/>
</dbReference>
<name>A0A1L9RKD4_ASPWE</name>
<evidence type="ECO:0000313" key="2">
    <source>
        <dbReference type="EMBL" id="OJJ35375.1"/>
    </source>
</evidence>
<proteinExistence type="predicted"/>
<evidence type="ECO:0000256" key="1">
    <source>
        <dbReference type="SAM" id="MobiDB-lite"/>
    </source>
</evidence>
<sequence>MEQPSSSSSPPPSPSSSSPETAFISGPLETGSDASYFHTHYVPRINEAISRGDHFVIGPTPHGVDANALGYLLAYPISPSRITIFVTPLEDEMWGDRFRKLNVNLHVLQGDTNPTARDRDAAMTAASSYDILRWRTRNEARAFYGARFTEGFVTNTERNWRRRTGI</sequence>
<gene>
    <name evidence="2" type="ORF">ASPWEDRAFT_133365</name>
</gene>
<dbReference type="EMBL" id="KV878212">
    <property type="protein sequence ID" value="OJJ35375.1"/>
    <property type="molecule type" value="Genomic_DNA"/>
</dbReference>
<dbReference type="RefSeq" id="XP_040689051.1">
    <property type="nucleotide sequence ID" value="XM_040829303.1"/>
</dbReference>
<organism evidence="2 3">
    <name type="scientific">Aspergillus wentii DTO 134E9</name>
    <dbReference type="NCBI Taxonomy" id="1073089"/>
    <lineage>
        <taxon>Eukaryota</taxon>
        <taxon>Fungi</taxon>
        <taxon>Dikarya</taxon>
        <taxon>Ascomycota</taxon>
        <taxon>Pezizomycotina</taxon>
        <taxon>Eurotiomycetes</taxon>
        <taxon>Eurotiomycetidae</taxon>
        <taxon>Eurotiales</taxon>
        <taxon>Aspergillaceae</taxon>
        <taxon>Aspergillus</taxon>
        <taxon>Aspergillus subgen. Cremei</taxon>
    </lineage>
</organism>
<dbReference type="AlphaFoldDB" id="A0A1L9RKD4"/>
<accession>A0A1L9RKD4</accession>
<dbReference type="GeneID" id="63745151"/>
<dbReference type="VEuPathDB" id="FungiDB:ASPWEDRAFT_133365"/>
<dbReference type="OrthoDB" id="5422905at2759"/>